<evidence type="ECO:0000313" key="3">
    <source>
        <dbReference type="Proteomes" id="UP000246145"/>
    </source>
</evidence>
<sequence length="154" mass="16485">MKTLVRVLKSAATSGSYASVVSTVALLHGGARDCSAAFAPVNAVSHWLWGDKALHKEQGSLRYSLAGYCIHHAASIFWALGYEFLLSRRKAEPTKFEALTLAGGVAATACVVDLYCTPERLTPGFERRLGKPSLAYVYLAFGAGLALHALLKSK</sequence>
<evidence type="ECO:0000256" key="1">
    <source>
        <dbReference type="SAM" id="Phobius"/>
    </source>
</evidence>
<feature type="transmembrane region" description="Helical" evidence="1">
    <location>
        <begin position="135"/>
        <end position="151"/>
    </location>
</feature>
<dbReference type="OrthoDB" id="288267at2"/>
<reference evidence="2 3" key="1">
    <citation type="submission" date="2018-04" db="EMBL/GenBank/DDBJ databases">
        <title>Genomic Encyclopedia of Type Strains, Phase IV (KMG-IV): sequencing the most valuable type-strain genomes for metagenomic binning, comparative biology and taxonomic classification.</title>
        <authorList>
            <person name="Goeker M."/>
        </authorList>
    </citation>
    <scope>NUCLEOTIDE SEQUENCE [LARGE SCALE GENOMIC DNA]</scope>
    <source>
        <strain evidence="2 3">DSM 10065</strain>
    </source>
</reference>
<dbReference type="STRING" id="1231391.GCA_000308195_02128"/>
<keyword evidence="1" id="KW-0472">Membrane</keyword>
<comment type="caution">
    <text evidence="2">The sequence shown here is derived from an EMBL/GenBank/DDBJ whole genome shotgun (WGS) entry which is preliminary data.</text>
</comment>
<proteinExistence type="predicted"/>
<dbReference type="EMBL" id="QEKO01000002">
    <property type="protein sequence ID" value="PVY62589.1"/>
    <property type="molecule type" value="Genomic_DNA"/>
</dbReference>
<keyword evidence="1" id="KW-0812">Transmembrane</keyword>
<evidence type="ECO:0000313" key="2">
    <source>
        <dbReference type="EMBL" id="PVY62589.1"/>
    </source>
</evidence>
<name>A0A2U1CNK4_9BURK</name>
<dbReference type="Proteomes" id="UP000246145">
    <property type="component" value="Unassembled WGS sequence"/>
</dbReference>
<organism evidence="2 3">
    <name type="scientific">Pusillimonas noertemannii</name>
    <dbReference type="NCBI Taxonomy" id="305977"/>
    <lineage>
        <taxon>Bacteria</taxon>
        <taxon>Pseudomonadati</taxon>
        <taxon>Pseudomonadota</taxon>
        <taxon>Betaproteobacteria</taxon>
        <taxon>Burkholderiales</taxon>
        <taxon>Alcaligenaceae</taxon>
        <taxon>Pusillimonas</taxon>
    </lineage>
</organism>
<gene>
    <name evidence="2" type="ORF">C7440_2083</name>
</gene>
<dbReference type="AlphaFoldDB" id="A0A2U1CNK4"/>
<evidence type="ECO:0008006" key="4">
    <source>
        <dbReference type="Google" id="ProtNLM"/>
    </source>
</evidence>
<dbReference type="RefSeq" id="WP_116518450.1">
    <property type="nucleotide sequence ID" value="NZ_JACCEX010000002.1"/>
</dbReference>
<accession>A0A2U1CNK4</accession>
<feature type="transmembrane region" description="Helical" evidence="1">
    <location>
        <begin position="98"/>
        <end position="115"/>
    </location>
</feature>
<keyword evidence="3" id="KW-1185">Reference proteome</keyword>
<feature type="transmembrane region" description="Helical" evidence="1">
    <location>
        <begin position="65"/>
        <end position="86"/>
    </location>
</feature>
<keyword evidence="1" id="KW-1133">Transmembrane helix</keyword>
<protein>
    <recommendedName>
        <fullName evidence="4">DUF2938 family protein</fullName>
    </recommendedName>
</protein>